<dbReference type="InterPro" id="IPR004996">
    <property type="entry name" value="HSV_HEPA"/>
</dbReference>
<dbReference type="SMR" id="Q77Y51"/>
<dbReference type="GO" id="GO:0019079">
    <property type="term" value="P:viral genome replication"/>
    <property type="evidence" value="ECO:0007669"/>
    <property type="project" value="InterPro"/>
</dbReference>
<keyword evidence="2" id="KW-1185">Reference proteome</keyword>
<name>Q77Y51_HHV7R</name>
<dbReference type="Pfam" id="PF03324">
    <property type="entry name" value="Herpes_HEPA"/>
    <property type="match status" value="1"/>
</dbReference>
<sequence>MQMRGCVCHLGVYCVHNDWKNKQYRVPIYQCLFFNAETHSLHTFLVIGNEISENLLDKISISKEKIFMWDLNEQIMSITQKTESICELMFGNKQIIQKLSRTFIFLTIILNSNMYEIIDVCIDSNAVLYMPDLRPMIIRCVGNYSKISSELLSDSDCTQATKKMRFDYHVTNFCFSLNVNGKKVLFSSTESSESILEKLLEFFTIQTYKLAEEQFLMVTPKNFFTVLFDEDMCLLLLQTVVSFLYDNLFRNKLVVKQVHDYIGPDLWPQGHERAVYFVGFPNMWFLSIYDLDNKIPCIKNICNRILLYCGLPDSLGPDGCQSVPSTQCVDEFEDLPNLGALQYLKYNSLVVTMETVENSENVYYFFGEQDLFIVKLVDIIQSLLELYVPKSFLPDFSDAYIKSEILLKFISRLHKKSNNIFCKIVKKITEFLRCFLNACRLMDLNWMFIRNMHIVYFIGPKKDPSVVLPLLKTSVESCWKKILNSSRTPVVNINYIPGYNFLHSSCSFLTSGDINSEDSHWTITASKCLYNCLGASQITVDFKNIYTNFQQMVSVFLSHRYENKYWIEYFEPNNYFLETHEGLLDCNRYTAVWTTENKLIRQSVGYPLTDKIDFIHYIQVVIEIFKKWLLTKYSQQEYAETVRLGSKIISDHLHLFNVN</sequence>
<organism evidence="1 2">
    <name type="scientific">Human herpesvirus 7 (strain RK)</name>
    <name type="common">HHV-7</name>
    <name type="synonym">Human T lymphotropic virus</name>
    <dbReference type="NCBI Taxonomy" id="262398"/>
    <lineage>
        <taxon>Viruses</taxon>
        <taxon>Duplodnaviria</taxon>
        <taxon>Heunggongvirae</taxon>
        <taxon>Peploviricota</taxon>
        <taxon>Herviviricetes</taxon>
        <taxon>Herpesvirales</taxon>
        <taxon>Orthoherpesviridae</taxon>
        <taxon>Betaherpesvirinae</taxon>
        <taxon>Roseolovirus</taxon>
        <taxon>Roseolovirus humanbeta7</taxon>
        <taxon>Human betaherpesvirus 7</taxon>
    </lineage>
</organism>
<evidence type="ECO:0000313" key="1">
    <source>
        <dbReference type="EMBL" id="AAC40788.1"/>
    </source>
</evidence>
<gene>
    <name evidence="1" type="primary">U74</name>
</gene>
<proteinExistence type="inferred from homology"/>
<dbReference type="EMBL" id="AF037218">
    <property type="protein sequence ID" value="AAC40788.1"/>
    <property type="molecule type" value="Genomic_DNA"/>
</dbReference>
<accession>Q77Y51</accession>
<dbReference type="GeneID" id="3289532"/>
<dbReference type="KEGG" id="vg:3289532"/>
<dbReference type="Proteomes" id="UP000098510">
    <property type="component" value="Segment"/>
</dbReference>
<dbReference type="DNASU" id="3289532"/>
<evidence type="ECO:0000313" key="2">
    <source>
        <dbReference type="Proteomes" id="UP000098510"/>
    </source>
</evidence>
<dbReference type="HAMAP" id="MF_04010">
    <property type="entry name" value="HSV_HEPA"/>
    <property type="match status" value="1"/>
</dbReference>
<reference evidence="1 2" key="1">
    <citation type="journal article" date="1998" name="Virology">
        <title>The DNA sequence of the RK strain of human herpesvirus 7.</title>
        <authorList>
            <person name="Megaw A.G."/>
            <person name="Rapaport D."/>
            <person name="Avidor B."/>
            <person name="Frenkel N."/>
            <person name="Davison A.J."/>
        </authorList>
    </citation>
    <scope>NUCLEOTIDE SEQUENCE [LARGE SCALE GENOMIC DNA]</scope>
    <source>
        <strain evidence="1 2">RK</strain>
    </source>
</reference>
<dbReference type="OrthoDB" id="6018at10239"/>
<protein>
    <submittedName>
        <fullName evidence="1">U74</fullName>
    </submittedName>
</protein>
<organismHost>
    <name type="scientific">Homo sapiens</name>
    <name type="common">Human</name>
    <dbReference type="NCBI Taxonomy" id="9606"/>
</organismHost>
<dbReference type="RefSeq" id="YP_073814.1">
    <property type="nucleotide sequence ID" value="NC_001716.2"/>
</dbReference>